<keyword evidence="2" id="KW-1185">Reference proteome</keyword>
<protein>
    <submittedName>
        <fullName evidence="1">Uncharacterized protein</fullName>
    </submittedName>
</protein>
<name>B9RIG1_RICCO</name>
<dbReference type="Proteomes" id="UP000008311">
    <property type="component" value="Unassembled WGS sequence"/>
</dbReference>
<gene>
    <name evidence="1" type="ORF">RCOM_1578770</name>
</gene>
<dbReference type="InParanoid" id="B9RIG1"/>
<dbReference type="EMBL" id="EQ973781">
    <property type="protein sequence ID" value="EEF48933.1"/>
    <property type="molecule type" value="Genomic_DNA"/>
</dbReference>
<accession>B9RIG1</accession>
<dbReference type="PANTHER" id="PTHR34567:SF7">
    <property type="entry name" value="PENTATRICOPEPTIDE REPEAT-CONTAINING-LIKE PROTEIN"/>
    <property type="match status" value="1"/>
</dbReference>
<organism evidence="1 2">
    <name type="scientific">Ricinus communis</name>
    <name type="common">Castor bean</name>
    <dbReference type="NCBI Taxonomy" id="3988"/>
    <lineage>
        <taxon>Eukaryota</taxon>
        <taxon>Viridiplantae</taxon>
        <taxon>Streptophyta</taxon>
        <taxon>Embryophyta</taxon>
        <taxon>Tracheophyta</taxon>
        <taxon>Spermatophyta</taxon>
        <taxon>Magnoliopsida</taxon>
        <taxon>eudicotyledons</taxon>
        <taxon>Gunneridae</taxon>
        <taxon>Pentapetalae</taxon>
        <taxon>rosids</taxon>
        <taxon>fabids</taxon>
        <taxon>Malpighiales</taxon>
        <taxon>Euphorbiaceae</taxon>
        <taxon>Acalyphoideae</taxon>
        <taxon>Acalypheae</taxon>
        <taxon>Ricinus</taxon>
    </lineage>
</organism>
<reference evidence="2" key="1">
    <citation type="journal article" date="2010" name="Nat. Biotechnol.">
        <title>Draft genome sequence of the oilseed species Ricinus communis.</title>
        <authorList>
            <person name="Chan A.P."/>
            <person name="Crabtree J."/>
            <person name="Zhao Q."/>
            <person name="Lorenzi H."/>
            <person name="Orvis J."/>
            <person name="Puiu D."/>
            <person name="Melake-Berhan A."/>
            <person name="Jones K.M."/>
            <person name="Redman J."/>
            <person name="Chen G."/>
            <person name="Cahoon E.B."/>
            <person name="Gedil M."/>
            <person name="Stanke M."/>
            <person name="Haas B.J."/>
            <person name="Wortman J.R."/>
            <person name="Fraser-Liggett C.M."/>
            <person name="Ravel J."/>
            <person name="Rabinowicz P.D."/>
        </authorList>
    </citation>
    <scope>NUCLEOTIDE SEQUENCE [LARGE SCALE GENOMIC DNA]</scope>
    <source>
        <strain evidence="2">cv. Hale</strain>
    </source>
</reference>
<dbReference type="STRING" id="3988.B9RIG1"/>
<dbReference type="PANTHER" id="PTHR34567">
    <property type="entry name" value="FK506-BINDING-LIKE PROTEIN"/>
    <property type="match status" value="1"/>
</dbReference>
<sequence length="158" mass="18634">MSIFRRNHHQRAHNRNYCENPAPKWEKDFCFEVGGMKWKDFLKRKAYTSYYPKVLQWDNSAGKESFINAKNRFYAEINKSPCKTELLPNPDMYVDEIDWDAKLDPQLFLGLEDARNYKPCEEVVPLDGIKPTGWDVDSCDWNKPVVLTGEINMYSHFS</sequence>
<evidence type="ECO:0000313" key="1">
    <source>
        <dbReference type="EMBL" id="EEF48933.1"/>
    </source>
</evidence>
<dbReference type="eggNOG" id="ENOG502STE8">
    <property type="taxonomic scope" value="Eukaryota"/>
</dbReference>
<dbReference type="AlphaFoldDB" id="B9RIG1"/>
<evidence type="ECO:0000313" key="2">
    <source>
        <dbReference type="Proteomes" id="UP000008311"/>
    </source>
</evidence>
<proteinExistence type="predicted"/>